<reference evidence="11" key="1">
    <citation type="submission" date="2021-11" db="EMBL/GenBank/DDBJ databases">
        <title>Streptomyces corallinus and Kineosporia corallina sp. nov., two new coral-derived marine actinobacteria.</title>
        <authorList>
            <person name="Buangrab K."/>
            <person name="Sutthacheep M."/>
            <person name="Yeemin T."/>
            <person name="Harunari E."/>
            <person name="Igarashi Y."/>
            <person name="Sripreechasak P."/>
            <person name="Kanchanasin P."/>
            <person name="Tanasupawat S."/>
            <person name="Phongsopitanun W."/>
        </authorList>
    </citation>
    <scope>NUCLEOTIDE SEQUENCE</scope>
    <source>
        <strain evidence="11">JCM 31032</strain>
    </source>
</reference>
<comment type="caution">
    <text evidence="11">The sequence shown here is derived from an EMBL/GenBank/DDBJ whole genome shotgun (WGS) entry which is preliminary data.</text>
</comment>
<comment type="similarity">
    <text evidence="1 5 6">Belongs to the peptidase S8 family.</text>
</comment>
<dbReference type="InterPro" id="IPR010259">
    <property type="entry name" value="S8pro/Inhibitor_I9"/>
</dbReference>
<dbReference type="Gene3D" id="3.30.70.80">
    <property type="entry name" value="Peptidase S8 propeptide/proteinase inhibitor I9"/>
    <property type="match status" value="1"/>
</dbReference>
<evidence type="ECO:0000256" key="6">
    <source>
        <dbReference type="RuleBase" id="RU003355"/>
    </source>
</evidence>
<accession>A0A9X1NCB3</accession>
<dbReference type="SUPFAM" id="SSF52743">
    <property type="entry name" value="Subtilisin-like"/>
    <property type="match status" value="1"/>
</dbReference>
<dbReference type="PROSITE" id="PS00137">
    <property type="entry name" value="SUBTILASE_HIS"/>
    <property type="match status" value="1"/>
</dbReference>
<dbReference type="Pfam" id="PF00082">
    <property type="entry name" value="Peptidase_S8"/>
    <property type="match status" value="1"/>
</dbReference>
<sequence length="522" mass="53697">MSTIFLRRAIIAAATTAGLTLTGTAAAQSAPYEAPLERATGPVITGQYIVVLKEAGRGADVAGRHAVATTHVYTHALRGFAARLSPAQLKSVRSDRTVAYVVPDGIVQASSPVSAEGTDKPKPSVPTMKAPSGRRSGPVVGASDSTTPRSGQSKPPSWGLDRIDQRGRTLDKLYRYTATGSGVTAYVIDTGIQAKHKDFGKRVVAGFTAVSDGRGTTDCNGHGTHVSGTIGGSTYGVAKQVTLVPVRVLGCKGNGAQSGVLAGVDYVTYTHTGPSVANMSLGGGYNQALNDAVTTSILSGVTYVVAAGNFNDNACSYSPSSAPGTVTVGSTDVNDKRSSFSNKGPCVDLFAPGEKIVSAWIGGDTASKTISGTSMASPHVAGLAALYLQAAPYAAPLTVASVLLTSAVPNVVGDPAGSSNLLARKWNGQLAKVGDVNFEPDDKNWYQANSGYITATLQGTAGTDPDLHLFRWDGSAWVIVASSATKSAKEQLAHNASPGYYALGIHAHRGVGTYDVWSTHPS</sequence>
<gene>
    <name evidence="11" type="ORF">LR394_09575</name>
</gene>
<evidence type="ECO:0000256" key="3">
    <source>
        <dbReference type="ARBA" id="ARBA00022801"/>
    </source>
</evidence>
<dbReference type="CDD" id="cd04077">
    <property type="entry name" value="Peptidases_S8_PCSK9_ProteinaseK_like"/>
    <property type="match status" value="1"/>
</dbReference>
<keyword evidence="8" id="KW-0732">Signal</keyword>
<evidence type="ECO:0000313" key="11">
    <source>
        <dbReference type="EMBL" id="MCD5311146.1"/>
    </source>
</evidence>
<keyword evidence="2 5" id="KW-0645">Protease</keyword>
<feature type="compositionally biased region" description="Polar residues" evidence="7">
    <location>
        <begin position="143"/>
        <end position="155"/>
    </location>
</feature>
<dbReference type="SUPFAM" id="SSF54897">
    <property type="entry name" value="Protease propeptides/inhibitors"/>
    <property type="match status" value="1"/>
</dbReference>
<dbReference type="RefSeq" id="WP_231440324.1">
    <property type="nucleotide sequence ID" value="NZ_JAJOMB010000004.1"/>
</dbReference>
<dbReference type="PROSITE" id="PS00136">
    <property type="entry name" value="SUBTILASE_ASP"/>
    <property type="match status" value="1"/>
</dbReference>
<feature type="signal peptide" evidence="8">
    <location>
        <begin position="1"/>
        <end position="27"/>
    </location>
</feature>
<protein>
    <submittedName>
        <fullName evidence="11">S8 family peptidase</fullName>
    </submittedName>
</protein>
<dbReference type="PRINTS" id="PR00723">
    <property type="entry name" value="SUBTILISIN"/>
</dbReference>
<evidence type="ECO:0000256" key="1">
    <source>
        <dbReference type="ARBA" id="ARBA00011073"/>
    </source>
</evidence>
<dbReference type="Pfam" id="PF05922">
    <property type="entry name" value="Inhibitor_I9"/>
    <property type="match status" value="1"/>
</dbReference>
<dbReference type="PROSITE" id="PS00138">
    <property type="entry name" value="SUBTILASE_SER"/>
    <property type="match status" value="1"/>
</dbReference>
<evidence type="ECO:0000259" key="10">
    <source>
        <dbReference type="Pfam" id="PF05922"/>
    </source>
</evidence>
<name>A0A9X1NCB3_9ACTN</name>
<evidence type="ECO:0000313" key="12">
    <source>
        <dbReference type="Proteomes" id="UP001138997"/>
    </source>
</evidence>
<dbReference type="Gene3D" id="3.40.50.200">
    <property type="entry name" value="Peptidase S8/S53 domain"/>
    <property type="match status" value="1"/>
</dbReference>
<feature type="domain" description="Inhibitor I9" evidence="10">
    <location>
        <begin position="64"/>
        <end position="109"/>
    </location>
</feature>
<dbReference type="FunFam" id="3.40.50.200:FF:000014">
    <property type="entry name" value="Proteinase K"/>
    <property type="match status" value="1"/>
</dbReference>
<dbReference type="InterPro" id="IPR023827">
    <property type="entry name" value="Peptidase_S8_Asp-AS"/>
</dbReference>
<dbReference type="Proteomes" id="UP001138997">
    <property type="component" value="Unassembled WGS sequence"/>
</dbReference>
<evidence type="ECO:0000259" key="9">
    <source>
        <dbReference type="Pfam" id="PF00082"/>
    </source>
</evidence>
<feature type="active site" description="Charge relay system" evidence="5">
    <location>
        <position position="189"/>
    </location>
</feature>
<evidence type="ECO:0000256" key="5">
    <source>
        <dbReference type="PROSITE-ProRule" id="PRU01240"/>
    </source>
</evidence>
<dbReference type="PANTHER" id="PTHR43806">
    <property type="entry name" value="PEPTIDASE S8"/>
    <property type="match status" value="1"/>
</dbReference>
<dbReference type="InterPro" id="IPR037045">
    <property type="entry name" value="S8pro/Inhibitor_I9_sf"/>
</dbReference>
<feature type="active site" description="Charge relay system" evidence="5">
    <location>
        <position position="374"/>
    </location>
</feature>
<dbReference type="GO" id="GO:0006508">
    <property type="term" value="P:proteolysis"/>
    <property type="evidence" value="ECO:0007669"/>
    <property type="project" value="UniProtKB-KW"/>
</dbReference>
<dbReference type="InterPro" id="IPR022398">
    <property type="entry name" value="Peptidase_S8_His-AS"/>
</dbReference>
<dbReference type="Gene3D" id="2.60.120.380">
    <property type="match status" value="1"/>
</dbReference>
<dbReference type="InterPro" id="IPR034193">
    <property type="entry name" value="PCSK9_ProteinaseK-like"/>
</dbReference>
<dbReference type="EMBL" id="JAJOMB010000004">
    <property type="protein sequence ID" value="MCD5311146.1"/>
    <property type="molecule type" value="Genomic_DNA"/>
</dbReference>
<feature type="domain" description="Peptidase S8/S53" evidence="9">
    <location>
        <begin position="180"/>
        <end position="410"/>
    </location>
</feature>
<feature type="region of interest" description="Disordered" evidence="7">
    <location>
        <begin position="111"/>
        <end position="164"/>
    </location>
</feature>
<dbReference type="GO" id="GO:0004252">
    <property type="term" value="F:serine-type endopeptidase activity"/>
    <property type="evidence" value="ECO:0007669"/>
    <property type="project" value="UniProtKB-UniRule"/>
</dbReference>
<dbReference type="InterPro" id="IPR036852">
    <property type="entry name" value="Peptidase_S8/S53_dom_sf"/>
</dbReference>
<dbReference type="InterPro" id="IPR023828">
    <property type="entry name" value="Peptidase_S8_Ser-AS"/>
</dbReference>
<keyword evidence="12" id="KW-1185">Reference proteome</keyword>
<keyword evidence="3 5" id="KW-0378">Hydrolase</keyword>
<dbReference type="AlphaFoldDB" id="A0A9X1NCB3"/>
<keyword evidence="4 5" id="KW-0720">Serine protease</keyword>
<evidence type="ECO:0000256" key="4">
    <source>
        <dbReference type="ARBA" id="ARBA00022825"/>
    </source>
</evidence>
<feature type="active site" description="Charge relay system" evidence="5">
    <location>
        <position position="222"/>
    </location>
</feature>
<dbReference type="InterPro" id="IPR015500">
    <property type="entry name" value="Peptidase_S8_subtilisin-rel"/>
</dbReference>
<dbReference type="PROSITE" id="PS51892">
    <property type="entry name" value="SUBTILASE"/>
    <property type="match status" value="1"/>
</dbReference>
<dbReference type="InterPro" id="IPR000209">
    <property type="entry name" value="Peptidase_S8/S53_dom"/>
</dbReference>
<dbReference type="GO" id="GO:0005615">
    <property type="term" value="C:extracellular space"/>
    <property type="evidence" value="ECO:0007669"/>
    <property type="project" value="TreeGrafter"/>
</dbReference>
<evidence type="ECO:0000256" key="8">
    <source>
        <dbReference type="SAM" id="SignalP"/>
    </source>
</evidence>
<dbReference type="PANTHER" id="PTHR43806:SF11">
    <property type="entry name" value="CEREVISIN-RELATED"/>
    <property type="match status" value="1"/>
</dbReference>
<dbReference type="InterPro" id="IPR050131">
    <property type="entry name" value="Peptidase_S8_subtilisin-like"/>
</dbReference>
<organism evidence="11 12">
    <name type="scientific">Kineosporia babensis</name>
    <dbReference type="NCBI Taxonomy" id="499548"/>
    <lineage>
        <taxon>Bacteria</taxon>
        <taxon>Bacillati</taxon>
        <taxon>Actinomycetota</taxon>
        <taxon>Actinomycetes</taxon>
        <taxon>Kineosporiales</taxon>
        <taxon>Kineosporiaceae</taxon>
        <taxon>Kineosporia</taxon>
    </lineage>
</organism>
<evidence type="ECO:0000256" key="7">
    <source>
        <dbReference type="SAM" id="MobiDB-lite"/>
    </source>
</evidence>
<proteinExistence type="inferred from homology"/>
<evidence type="ECO:0000256" key="2">
    <source>
        <dbReference type="ARBA" id="ARBA00022670"/>
    </source>
</evidence>
<feature type="chain" id="PRO_5040932065" evidence="8">
    <location>
        <begin position="28"/>
        <end position="522"/>
    </location>
</feature>